<evidence type="ECO:0000256" key="6">
    <source>
        <dbReference type="SAM" id="MobiDB-lite"/>
    </source>
</evidence>
<feature type="compositionally biased region" description="Polar residues" evidence="6">
    <location>
        <begin position="256"/>
        <end position="273"/>
    </location>
</feature>
<feature type="compositionally biased region" description="Polar residues" evidence="6">
    <location>
        <begin position="84"/>
        <end position="95"/>
    </location>
</feature>
<dbReference type="PANTHER" id="PTHR15938:SF0">
    <property type="entry name" value="HOMOLOGOUS-PAIRING PROTEIN 2 HOMOLOG"/>
    <property type="match status" value="1"/>
</dbReference>
<feature type="compositionally biased region" description="Low complexity" evidence="6">
    <location>
        <begin position="189"/>
        <end position="201"/>
    </location>
</feature>
<dbReference type="EMBL" id="JAGRRH010000017">
    <property type="protein sequence ID" value="KAG7352183.1"/>
    <property type="molecule type" value="Genomic_DNA"/>
</dbReference>
<feature type="region of interest" description="Disordered" evidence="6">
    <location>
        <begin position="1"/>
        <end position="143"/>
    </location>
</feature>
<dbReference type="GO" id="GO:0120231">
    <property type="term" value="C:DNA recombinase auxiliary factor complex"/>
    <property type="evidence" value="ECO:0007669"/>
    <property type="project" value="TreeGrafter"/>
</dbReference>
<evidence type="ECO:0008006" key="9">
    <source>
        <dbReference type="Google" id="ProtNLM"/>
    </source>
</evidence>
<keyword evidence="8" id="KW-1185">Reference proteome</keyword>
<comment type="subcellular location">
    <subcellularLocation>
        <location evidence="1">Nucleus</location>
    </subcellularLocation>
</comment>
<evidence type="ECO:0000256" key="2">
    <source>
        <dbReference type="ARBA" id="ARBA00023172"/>
    </source>
</evidence>
<feature type="region of interest" description="Disordered" evidence="6">
    <location>
        <begin position="450"/>
        <end position="469"/>
    </location>
</feature>
<evidence type="ECO:0000313" key="8">
    <source>
        <dbReference type="Proteomes" id="UP000693970"/>
    </source>
</evidence>
<dbReference type="GO" id="GO:0010774">
    <property type="term" value="P:meiotic strand invasion involved in reciprocal meiotic recombination"/>
    <property type="evidence" value="ECO:0007669"/>
    <property type="project" value="TreeGrafter"/>
</dbReference>
<dbReference type="OrthoDB" id="272266at2759"/>
<evidence type="ECO:0000313" key="7">
    <source>
        <dbReference type="EMBL" id="KAG7352183.1"/>
    </source>
</evidence>
<dbReference type="GO" id="GO:0007129">
    <property type="term" value="P:homologous chromosome pairing at meiosis"/>
    <property type="evidence" value="ECO:0007669"/>
    <property type="project" value="TreeGrafter"/>
</dbReference>
<feature type="region of interest" description="Disordered" evidence="6">
    <location>
        <begin position="179"/>
        <end position="294"/>
    </location>
</feature>
<protein>
    <recommendedName>
        <fullName evidence="9">Homologous-pairing protein 2 winged helix domain-containing protein</fullName>
    </recommendedName>
</protein>
<keyword evidence="4" id="KW-0469">Meiosis</keyword>
<feature type="coiled-coil region" evidence="5">
    <location>
        <begin position="382"/>
        <end position="439"/>
    </location>
</feature>
<reference evidence="7" key="2">
    <citation type="submission" date="2021-04" db="EMBL/GenBank/DDBJ databases">
        <authorList>
            <person name="Podell S."/>
        </authorList>
    </citation>
    <scope>NUCLEOTIDE SEQUENCE</scope>
    <source>
        <strain evidence="7">Hildebrandi</strain>
    </source>
</reference>
<feature type="compositionally biased region" description="Polar residues" evidence="6">
    <location>
        <begin position="24"/>
        <end position="37"/>
    </location>
</feature>
<comment type="caution">
    <text evidence="7">The sequence shown here is derived from an EMBL/GenBank/DDBJ whole genome shotgun (WGS) entry which is preliminary data.</text>
</comment>
<evidence type="ECO:0000256" key="1">
    <source>
        <dbReference type="ARBA" id="ARBA00004123"/>
    </source>
</evidence>
<proteinExistence type="predicted"/>
<keyword evidence="3" id="KW-0539">Nucleus</keyword>
<dbReference type="GO" id="GO:0120230">
    <property type="term" value="F:recombinase activator activity"/>
    <property type="evidence" value="ECO:0007669"/>
    <property type="project" value="TreeGrafter"/>
</dbReference>
<dbReference type="GO" id="GO:0000794">
    <property type="term" value="C:condensed nuclear chromosome"/>
    <property type="evidence" value="ECO:0007669"/>
    <property type="project" value="TreeGrafter"/>
</dbReference>
<dbReference type="GO" id="GO:0003690">
    <property type="term" value="F:double-stranded DNA binding"/>
    <property type="evidence" value="ECO:0007669"/>
    <property type="project" value="TreeGrafter"/>
</dbReference>
<dbReference type="GO" id="GO:0000709">
    <property type="term" value="P:meiotic joint molecule formation"/>
    <property type="evidence" value="ECO:0007669"/>
    <property type="project" value="TreeGrafter"/>
</dbReference>
<evidence type="ECO:0000256" key="5">
    <source>
        <dbReference type="SAM" id="Coils"/>
    </source>
</evidence>
<gene>
    <name evidence="7" type="ORF">IV203_008231</name>
</gene>
<feature type="compositionally biased region" description="Polar residues" evidence="6">
    <location>
        <begin position="67"/>
        <end position="76"/>
    </location>
</feature>
<keyword evidence="2" id="KW-0233">DNA recombination</keyword>
<name>A0A9K3PLY8_9STRA</name>
<dbReference type="Proteomes" id="UP000693970">
    <property type="component" value="Unassembled WGS sequence"/>
</dbReference>
<sequence>MSAQPQSPASSSGSSSAPTFQSPGSCSSNESLGNEPTNAARLDHFCAAPPPAPDDESGNDTVDDIGLSTQISTSNRTPRKRSSPAPSKTNNTASAVKTKKRKVSMSPTDTLAKASTHATAVLSKGQDPKVNAAATKNPLPPQDDVIDLVDFTVVAKPKKSGSMIAKEITGEVTATKRSRNVQQVEEVPSTITISTCTTSEESTNKKISAGNVEQASKKPRATKKANTTSKTKNKETVEGATNNTQQKESTKPKGKSPSTGTTDKVATSSQAAEPSTKPAKSATATAAKQKAKPKKKTFEDNLLNILFVSCQPYTIKDLANAMGPSASETSVNYCLLSLIDKQWVIRKEFQFKNRTKELVWANQDCRNKELVDKLHFVPIAEIAEARKELAGLQQQQKAVDAELSAVLAQPSNEELSLQCQAAEARVQELKTRLDAVKQRIASGTVLSTASQQGRGGSFGMKKSAPAKKLSPLQLKKKINGMRDEWRKRKIKCNDFVEQLADGMDKKVKDVVKLLELETDEMLGVKMPAKYDI</sequence>
<accession>A0A9K3PLY8</accession>
<feature type="compositionally biased region" description="Low complexity" evidence="6">
    <location>
        <begin position="1"/>
        <end position="23"/>
    </location>
</feature>
<feature type="compositionally biased region" description="Acidic residues" evidence="6">
    <location>
        <begin position="53"/>
        <end position="63"/>
    </location>
</feature>
<dbReference type="PANTHER" id="PTHR15938">
    <property type="entry name" value="TBP-1 INTERACTING PROTEIN"/>
    <property type="match status" value="1"/>
</dbReference>
<dbReference type="AlphaFoldDB" id="A0A9K3PLY8"/>
<organism evidence="7 8">
    <name type="scientific">Nitzschia inconspicua</name>
    <dbReference type="NCBI Taxonomy" id="303405"/>
    <lineage>
        <taxon>Eukaryota</taxon>
        <taxon>Sar</taxon>
        <taxon>Stramenopiles</taxon>
        <taxon>Ochrophyta</taxon>
        <taxon>Bacillariophyta</taxon>
        <taxon>Bacillariophyceae</taxon>
        <taxon>Bacillariophycidae</taxon>
        <taxon>Bacillariales</taxon>
        <taxon>Bacillariaceae</taxon>
        <taxon>Nitzschia</taxon>
    </lineage>
</organism>
<reference evidence="7" key="1">
    <citation type="journal article" date="2021" name="Sci. Rep.">
        <title>Diploid genomic architecture of Nitzschia inconspicua, an elite biomass production diatom.</title>
        <authorList>
            <person name="Oliver A."/>
            <person name="Podell S."/>
            <person name="Pinowska A."/>
            <person name="Traller J.C."/>
            <person name="Smith S.R."/>
            <person name="McClure R."/>
            <person name="Beliaev A."/>
            <person name="Bohutskyi P."/>
            <person name="Hill E.A."/>
            <person name="Rabines A."/>
            <person name="Zheng H."/>
            <person name="Allen L.Z."/>
            <person name="Kuo A."/>
            <person name="Grigoriev I.V."/>
            <person name="Allen A.E."/>
            <person name="Hazlebeck D."/>
            <person name="Allen E.E."/>
        </authorList>
    </citation>
    <scope>NUCLEOTIDE SEQUENCE</scope>
    <source>
        <strain evidence="7">Hildebrandi</strain>
    </source>
</reference>
<keyword evidence="5" id="KW-0175">Coiled coil</keyword>
<feature type="compositionally biased region" description="Low complexity" evidence="6">
    <location>
        <begin position="274"/>
        <end position="288"/>
    </location>
</feature>
<evidence type="ECO:0000256" key="3">
    <source>
        <dbReference type="ARBA" id="ARBA00023242"/>
    </source>
</evidence>
<evidence type="ECO:0000256" key="4">
    <source>
        <dbReference type="ARBA" id="ARBA00023254"/>
    </source>
</evidence>